<reference evidence="2 3" key="1">
    <citation type="submission" date="2019-02" db="EMBL/GenBank/DDBJ databases">
        <title>WGS of Pseudoxanthomonas species novum from clinical isolates.</title>
        <authorList>
            <person name="Bernier A.-M."/>
            <person name="Bernard K."/>
            <person name="Vachon A."/>
        </authorList>
    </citation>
    <scope>NUCLEOTIDE SEQUENCE [LARGE SCALE GENOMIC DNA]</scope>
    <source>
        <strain evidence="2 3">NML171202</strain>
    </source>
</reference>
<gene>
    <name evidence="2" type="ORF">EA661_19680</name>
</gene>
<dbReference type="AlphaFoldDB" id="A0A4Q8L7G6"/>
<dbReference type="Pfam" id="PF00491">
    <property type="entry name" value="Arginase"/>
    <property type="match status" value="1"/>
</dbReference>
<dbReference type="PROSITE" id="PS51409">
    <property type="entry name" value="ARGINASE_2"/>
    <property type="match status" value="1"/>
</dbReference>
<dbReference type="InterPro" id="IPR006035">
    <property type="entry name" value="Ureohydrolase"/>
</dbReference>
<dbReference type="Gene3D" id="3.40.800.10">
    <property type="entry name" value="Ureohydrolase domain"/>
    <property type="match status" value="1"/>
</dbReference>
<accession>A0A4Q8L7G6</accession>
<evidence type="ECO:0008006" key="4">
    <source>
        <dbReference type="Google" id="ProtNLM"/>
    </source>
</evidence>
<dbReference type="SUPFAM" id="SSF52768">
    <property type="entry name" value="Arginase/deacetylase"/>
    <property type="match status" value="1"/>
</dbReference>
<name>A0A4Q8L7G6_9GAMM</name>
<dbReference type="Proteomes" id="UP000291286">
    <property type="component" value="Unassembled WGS sequence"/>
</dbReference>
<dbReference type="GO" id="GO:0016813">
    <property type="term" value="F:hydrolase activity, acting on carbon-nitrogen (but not peptide) bonds, in linear amidines"/>
    <property type="evidence" value="ECO:0007669"/>
    <property type="project" value="UniProtKB-ARBA"/>
</dbReference>
<comment type="similarity">
    <text evidence="1">Belongs to the arginase family.</text>
</comment>
<dbReference type="GO" id="GO:0046872">
    <property type="term" value="F:metal ion binding"/>
    <property type="evidence" value="ECO:0007669"/>
    <property type="project" value="InterPro"/>
</dbReference>
<organism evidence="2 3">
    <name type="scientific">Pseudoxanthomonas winnipegensis</name>
    <dbReference type="NCBI Taxonomy" id="2480810"/>
    <lineage>
        <taxon>Bacteria</taxon>
        <taxon>Pseudomonadati</taxon>
        <taxon>Pseudomonadota</taxon>
        <taxon>Gammaproteobacteria</taxon>
        <taxon>Lysobacterales</taxon>
        <taxon>Lysobacteraceae</taxon>
        <taxon>Pseudoxanthomonas</taxon>
    </lineage>
</organism>
<evidence type="ECO:0000313" key="2">
    <source>
        <dbReference type="EMBL" id="TAA23962.1"/>
    </source>
</evidence>
<evidence type="ECO:0000313" key="3">
    <source>
        <dbReference type="Proteomes" id="UP000291286"/>
    </source>
</evidence>
<comment type="caution">
    <text evidence="2">The sequence shown here is derived from an EMBL/GenBank/DDBJ whole genome shotgun (WGS) entry which is preliminary data.</text>
</comment>
<dbReference type="RefSeq" id="WP_130521812.1">
    <property type="nucleotide sequence ID" value="NZ_SHMA01000014.1"/>
</dbReference>
<dbReference type="EMBL" id="SHMB01000015">
    <property type="protein sequence ID" value="TAA23962.1"/>
    <property type="molecule type" value="Genomic_DNA"/>
</dbReference>
<protein>
    <recommendedName>
        <fullName evidence="4">Arginase family protein</fullName>
    </recommendedName>
</protein>
<evidence type="ECO:0000256" key="1">
    <source>
        <dbReference type="PROSITE-ProRule" id="PRU00742"/>
    </source>
</evidence>
<proteinExistence type="inferred from homology"/>
<sequence length="292" mass="31504">MSAPLVLDLDGAVGPLAGARVLPLRAWQDAVRFGCGVATLERLARELQPALESAHGTVMLGSGDFHHLTWPLVRQAAARHGGPLQVVVLDNHPDNMRYPFGVHCGSWVRRVAALPQVARVHMVGLCSADAGTRHCWENVLGPLRAGRVHYWCLGVDTRWARALGCGHAVHGFADSASLLDAFAARADAALPVYLSIDKDVFGEDVARTNWDQGRFQLADARRLIDELSAPIIASDITGEISHHRYRQPFKRLLSALDGQQPPDPNVLPLWQAGQHALNAALLPLIAAASVAA</sequence>
<dbReference type="InterPro" id="IPR023696">
    <property type="entry name" value="Ureohydrolase_dom_sf"/>
</dbReference>